<evidence type="ECO:0000313" key="2">
    <source>
        <dbReference type="EMBL" id="KAJ6990467.1"/>
    </source>
</evidence>
<dbReference type="EMBL" id="JAQIZT010000007">
    <property type="protein sequence ID" value="KAJ6990467.1"/>
    <property type="molecule type" value="Genomic_DNA"/>
</dbReference>
<evidence type="ECO:0000313" key="3">
    <source>
        <dbReference type="Proteomes" id="UP001164929"/>
    </source>
</evidence>
<comment type="caution">
    <text evidence="1">The sequence shown here is derived from an EMBL/GenBank/DDBJ whole genome shotgun (WGS) entry which is preliminary data.</text>
</comment>
<name>A0AAD6QHG8_9ROSI</name>
<sequence length="64" mass="7465">MKLEAASYATFVMALCRRGRVVKAYESTLEWLKKAIEQSLAIKMNIYLYKSLHIEGNLRINRET</sequence>
<dbReference type="Proteomes" id="UP001164929">
    <property type="component" value="Chromosome 7"/>
</dbReference>
<gene>
    <name evidence="1" type="ORF">NC653_018884</name>
    <name evidence="2" type="ORF">NC653_018887</name>
</gene>
<organism evidence="1 3">
    <name type="scientific">Populus alba x Populus x berolinensis</name>
    <dbReference type="NCBI Taxonomy" id="444605"/>
    <lineage>
        <taxon>Eukaryota</taxon>
        <taxon>Viridiplantae</taxon>
        <taxon>Streptophyta</taxon>
        <taxon>Embryophyta</taxon>
        <taxon>Tracheophyta</taxon>
        <taxon>Spermatophyta</taxon>
        <taxon>Magnoliopsida</taxon>
        <taxon>eudicotyledons</taxon>
        <taxon>Gunneridae</taxon>
        <taxon>Pentapetalae</taxon>
        <taxon>rosids</taxon>
        <taxon>fabids</taxon>
        <taxon>Malpighiales</taxon>
        <taxon>Salicaceae</taxon>
        <taxon>Saliceae</taxon>
        <taxon>Populus</taxon>
    </lineage>
</organism>
<protein>
    <submittedName>
        <fullName evidence="1">Uncharacterized protein</fullName>
    </submittedName>
</protein>
<proteinExistence type="predicted"/>
<reference evidence="1" key="1">
    <citation type="journal article" date="2023" name="Mol. Ecol. Resour.">
        <title>Chromosome-level genome assembly of a triploid poplar Populus alba 'Berolinensis'.</title>
        <authorList>
            <person name="Chen S."/>
            <person name="Yu Y."/>
            <person name="Wang X."/>
            <person name="Wang S."/>
            <person name="Zhang T."/>
            <person name="Zhou Y."/>
            <person name="He R."/>
            <person name="Meng N."/>
            <person name="Wang Y."/>
            <person name="Liu W."/>
            <person name="Liu Z."/>
            <person name="Liu J."/>
            <person name="Guo Q."/>
            <person name="Huang H."/>
            <person name="Sederoff R.R."/>
            <person name="Wang G."/>
            <person name="Qu G."/>
            <person name="Chen S."/>
        </authorList>
    </citation>
    <scope>NUCLEOTIDE SEQUENCE</scope>
    <source>
        <strain evidence="1">SC-2020</strain>
    </source>
</reference>
<dbReference type="EMBL" id="JAQIZT010000007">
    <property type="protein sequence ID" value="KAJ6990464.1"/>
    <property type="molecule type" value="Genomic_DNA"/>
</dbReference>
<accession>A0AAD6QHG8</accession>
<keyword evidence="3" id="KW-1185">Reference proteome</keyword>
<evidence type="ECO:0000313" key="1">
    <source>
        <dbReference type="EMBL" id="KAJ6990464.1"/>
    </source>
</evidence>
<dbReference type="AlphaFoldDB" id="A0AAD6QHG8"/>